<proteinExistence type="predicted"/>
<organism evidence="1 2">
    <name type="scientific">Acrobeloides nanus</name>
    <dbReference type="NCBI Taxonomy" id="290746"/>
    <lineage>
        <taxon>Eukaryota</taxon>
        <taxon>Metazoa</taxon>
        <taxon>Ecdysozoa</taxon>
        <taxon>Nematoda</taxon>
        <taxon>Chromadorea</taxon>
        <taxon>Rhabditida</taxon>
        <taxon>Tylenchina</taxon>
        <taxon>Cephalobomorpha</taxon>
        <taxon>Cephaloboidea</taxon>
        <taxon>Cephalobidae</taxon>
        <taxon>Acrobeloides</taxon>
    </lineage>
</organism>
<name>A0A914CG65_9BILA</name>
<protein>
    <submittedName>
        <fullName evidence="2">AGC-kinase C-terminal domain-containing protein</fullName>
    </submittedName>
</protein>
<reference evidence="2" key="1">
    <citation type="submission" date="2022-11" db="UniProtKB">
        <authorList>
            <consortium name="WormBaseParasite"/>
        </authorList>
    </citation>
    <scope>IDENTIFICATION</scope>
</reference>
<evidence type="ECO:0000313" key="1">
    <source>
        <dbReference type="Proteomes" id="UP000887540"/>
    </source>
</evidence>
<accession>A0A914CG65</accession>
<sequence>MHKILRAETIEDPFEMPMEYETKLVIENFKPSSIIPDYFHPKAFLFDERPISNLKSDQNDDLNEDPFNYDIEDWDLSMHI</sequence>
<dbReference type="WBParaSite" id="ACRNAN_scaffold10097.g25703.t1">
    <property type="protein sequence ID" value="ACRNAN_scaffold10097.g25703.t1"/>
    <property type="gene ID" value="ACRNAN_scaffold10097.g25703"/>
</dbReference>
<dbReference type="AlphaFoldDB" id="A0A914CG65"/>
<dbReference type="Proteomes" id="UP000887540">
    <property type="component" value="Unplaced"/>
</dbReference>
<evidence type="ECO:0000313" key="2">
    <source>
        <dbReference type="WBParaSite" id="ACRNAN_scaffold10097.g25703.t1"/>
    </source>
</evidence>
<keyword evidence="1" id="KW-1185">Reference proteome</keyword>